<dbReference type="InterPro" id="IPR036298">
    <property type="entry name" value="Chalcone_isomerase_sf"/>
</dbReference>
<dbReference type="PANTHER" id="PTHR28039">
    <property type="entry name" value="CHALCONE--FLAVONONE ISOMERASE 1-RELATED"/>
    <property type="match status" value="1"/>
</dbReference>
<dbReference type="GO" id="GO:0009813">
    <property type="term" value="P:flavonoid biosynthetic process"/>
    <property type="evidence" value="ECO:0007669"/>
    <property type="project" value="UniProtKB-UniPathway"/>
</dbReference>
<dbReference type="InterPro" id="IPR016088">
    <property type="entry name" value="Chalcone_isomerase_3-sand"/>
</dbReference>
<dbReference type="Gene3D" id="3.50.70.10">
    <property type="match status" value="2"/>
</dbReference>
<evidence type="ECO:0000313" key="9">
    <source>
        <dbReference type="EMBL" id="PKA46281.1"/>
    </source>
</evidence>
<dbReference type="Proteomes" id="UP000236161">
    <property type="component" value="Unassembled WGS sequence"/>
</dbReference>
<proteinExistence type="inferred from homology"/>
<evidence type="ECO:0000256" key="4">
    <source>
        <dbReference type="ARBA" id="ARBA00023241"/>
    </source>
</evidence>
<dbReference type="SUPFAM" id="SSF54626">
    <property type="entry name" value="Chalcone isomerase"/>
    <property type="match status" value="1"/>
</dbReference>
<dbReference type="InterPro" id="IPR044164">
    <property type="entry name" value="CFI"/>
</dbReference>
<organism evidence="9 10">
    <name type="scientific">Apostasia shenzhenica</name>
    <dbReference type="NCBI Taxonomy" id="1088818"/>
    <lineage>
        <taxon>Eukaryota</taxon>
        <taxon>Viridiplantae</taxon>
        <taxon>Streptophyta</taxon>
        <taxon>Embryophyta</taxon>
        <taxon>Tracheophyta</taxon>
        <taxon>Spermatophyta</taxon>
        <taxon>Magnoliopsida</taxon>
        <taxon>Liliopsida</taxon>
        <taxon>Asparagales</taxon>
        <taxon>Orchidaceae</taxon>
        <taxon>Apostasioideae</taxon>
        <taxon>Apostasia</taxon>
    </lineage>
</organism>
<reference evidence="9 10" key="1">
    <citation type="journal article" date="2017" name="Nature">
        <title>The Apostasia genome and the evolution of orchids.</title>
        <authorList>
            <person name="Zhang G.Q."/>
            <person name="Liu K.W."/>
            <person name="Li Z."/>
            <person name="Lohaus R."/>
            <person name="Hsiao Y.Y."/>
            <person name="Niu S.C."/>
            <person name="Wang J.Y."/>
            <person name="Lin Y.C."/>
            <person name="Xu Q."/>
            <person name="Chen L.J."/>
            <person name="Yoshida K."/>
            <person name="Fujiwara S."/>
            <person name="Wang Z.W."/>
            <person name="Zhang Y.Q."/>
            <person name="Mitsuda N."/>
            <person name="Wang M."/>
            <person name="Liu G.H."/>
            <person name="Pecoraro L."/>
            <person name="Huang H.X."/>
            <person name="Xiao X.J."/>
            <person name="Lin M."/>
            <person name="Wu X.Y."/>
            <person name="Wu W.L."/>
            <person name="Chen Y.Y."/>
            <person name="Chang S.B."/>
            <person name="Sakamoto S."/>
            <person name="Ohme-Takagi M."/>
            <person name="Yagi M."/>
            <person name="Zeng S.J."/>
            <person name="Shen C.Y."/>
            <person name="Yeh C.M."/>
            <person name="Luo Y.B."/>
            <person name="Tsai W.C."/>
            <person name="Van de Peer Y."/>
            <person name="Liu Z.J."/>
        </authorList>
    </citation>
    <scope>NUCLEOTIDE SEQUENCE [LARGE SCALE GENOMIC DNA]</scope>
    <source>
        <strain evidence="10">cv. Shenzhen</strain>
        <tissue evidence="9">Stem</tissue>
    </source>
</reference>
<feature type="domain" description="Chalcone isomerase" evidence="8">
    <location>
        <begin position="4"/>
        <end position="208"/>
    </location>
</feature>
<sequence>MEVAGIEFPEAVTAPGSSKNLFLGGAGVRGLEIGGNFIVVTAIGVYLEAGAALKVLAEKWKGKSPEELAGSVGFFRDIATGPFEKLTRVTMVLPLTGQQYSEKVAENCAAAWKAAGVYTDEEESAINDFLQAFKPRSFPPGASIFFTHSPSGSLSIGFSKEGGVPAAEAAAAAVIKNEKLKDAVLESIIGENGVSPAVKRSLAQRIFELLR</sequence>
<dbReference type="OrthoDB" id="1903537at2759"/>
<dbReference type="Pfam" id="PF02431">
    <property type="entry name" value="Chalcone"/>
    <property type="match status" value="1"/>
</dbReference>
<evidence type="ECO:0000256" key="2">
    <source>
        <dbReference type="ARBA" id="ARBA00007166"/>
    </source>
</evidence>
<protein>
    <recommendedName>
        <fullName evidence="7">Chalcone-flavonone isomerase family protein</fullName>
    </recommendedName>
</protein>
<evidence type="ECO:0000256" key="5">
    <source>
        <dbReference type="ARBA" id="ARBA00025429"/>
    </source>
</evidence>
<dbReference type="EMBL" id="KZ454389">
    <property type="protein sequence ID" value="PKA46281.1"/>
    <property type="molecule type" value="Genomic_DNA"/>
</dbReference>
<evidence type="ECO:0000256" key="1">
    <source>
        <dbReference type="ARBA" id="ARBA00004966"/>
    </source>
</evidence>
<comment type="pathway">
    <text evidence="1">Secondary metabolite biosynthesis; flavonoid biosynthesis.</text>
</comment>
<evidence type="ECO:0000256" key="6">
    <source>
        <dbReference type="ARBA" id="ARBA00034056"/>
    </source>
</evidence>
<gene>
    <name evidence="9" type="primary">CHI</name>
    <name evidence="9" type="ORF">AXF42_Ash020032</name>
</gene>
<comment type="catalytic activity">
    <reaction evidence="6">
        <text>a chalcone = a flavanone.</text>
        <dbReference type="EC" id="5.5.1.6"/>
    </reaction>
</comment>
<keyword evidence="3 9" id="KW-0413">Isomerase</keyword>
<dbReference type="GO" id="GO:0045430">
    <property type="term" value="F:chalcone isomerase activity"/>
    <property type="evidence" value="ECO:0007669"/>
    <property type="project" value="UniProtKB-EC"/>
</dbReference>
<dbReference type="PANTHER" id="PTHR28039:SF8">
    <property type="entry name" value="CHALCONE--FLAVANONE ISOMERASE 1-RELATED"/>
    <property type="match status" value="1"/>
</dbReference>
<evidence type="ECO:0000259" key="8">
    <source>
        <dbReference type="Pfam" id="PF02431"/>
    </source>
</evidence>
<keyword evidence="10" id="KW-1185">Reference proteome</keyword>
<name>A0A2H9ZSK3_9ASPA</name>
<accession>A0A2H9ZSK3</accession>
<comment type="similarity">
    <text evidence="2 7">Belongs to the chalcone isomerase family.</text>
</comment>
<dbReference type="UniPathway" id="UPA00154"/>
<dbReference type="STRING" id="1088818.A0A2H9ZSK3"/>
<evidence type="ECO:0000313" key="10">
    <source>
        <dbReference type="Proteomes" id="UP000236161"/>
    </source>
</evidence>
<keyword evidence="4" id="KW-0284">Flavonoid biosynthesis</keyword>
<evidence type="ECO:0000256" key="7">
    <source>
        <dbReference type="RuleBase" id="RU361158"/>
    </source>
</evidence>
<dbReference type="InterPro" id="IPR016089">
    <property type="entry name" value="Chalcone_isomerase_bundle_sf"/>
</dbReference>
<evidence type="ECO:0000256" key="3">
    <source>
        <dbReference type="ARBA" id="ARBA00023235"/>
    </source>
</evidence>
<dbReference type="Gene3D" id="1.10.890.20">
    <property type="match status" value="1"/>
</dbReference>
<comment type="function">
    <text evidence="5">Catalyzes the intramolecular cyclization of bicyclic chalcones into tricyclic (S)-flavanones. Responsible for the isomerization of 4,2',4',6'-tetrahydroxychalcone (also termed chalcone) into naringenin.</text>
</comment>
<dbReference type="InterPro" id="IPR016087">
    <property type="entry name" value="Chalcone_isomerase"/>
</dbReference>
<dbReference type="AlphaFoldDB" id="A0A2H9ZSK3"/>
<dbReference type="SMR" id="A0A2H9ZSK3"/>